<comment type="caution">
    <text evidence="5">The sequence shown here is derived from an EMBL/GenBank/DDBJ whole genome shotgun (WGS) entry which is preliminary data.</text>
</comment>
<reference evidence="5" key="1">
    <citation type="journal article" date="2021" name="PeerJ">
        <title>Extensive microbial diversity within the chicken gut microbiome revealed by metagenomics and culture.</title>
        <authorList>
            <person name="Gilroy R."/>
            <person name="Ravi A."/>
            <person name="Getino M."/>
            <person name="Pursley I."/>
            <person name="Horton D.L."/>
            <person name="Alikhan N.F."/>
            <person name="Baker D."/>
            <person name="Gharbi K."/>
            <person name="Hall N."/>
            <person name="Watson M."/>
            <person name="Adriaenssens E.M."/>
            <person name="Foster-Nyarko E."/>
            <person name="Jarju S."/>
            <person name="Secka A."/>
            <person name="Antonio M."/>
            <person name="Oren A."/>
            <person name="Chaudhuri R.R."/>
            <person name="La Ragione R."/>
            <person name="Hildebrand F."/>
            <person name="Pallen M.J."/>
        </authorList>
    </citation>
    <scope>NUCLEOTIDE SEQUENCE</scope>
    <source>
        <strain evidence="5">CHK191-13928</strain>
    </source>
</reference>
<dbReference type="InterPro" id="IPR010090">
    <property type="entry name" value="Phage_tape_meas"/>
</dbReference>
<reference evidence="5" key="2">
    <citation type="submission" date="2021-04" db="EMBL/GenBank/DDBJ databases">
        <authorList>
            <person name="Gilroy R."/>
        </authorList>
    </citation>
    <scope>NUCLEOTIDE SEQUENCE</scope>
    <source>
        <strain evidence="5">CHK191-13928</strain>
    </source>
</reference>
<feature type="region of interest" description="Disordered" evidence="3">
    <location>
        <begin position="692"/>
        <end position="714"/>
    </location>
</feature>
<feature type="compositionally biased region" description="Basic and acidic residues" evidence="3">
    <location>
        <begin position="1048"/>
        <end position="1064"/>
    </location>
</feature>
<organism evidence="5 6">
    <name type="scientific">Candidatus Anaerostipes excrementavium</name>
    <dbReference type="NCBI Taxonomy" id="2838463"/>
    <lineage>
        <taxon>Bacteria</taxon>
        <taxon>Bacillati</taxon>
        <taxon>Bacillota</taxon>
        <taxon>Clostridia</taxon>
        <taxon>Lachnospirales</taxon>
        <taxon>Lachnospiraceae</taxon>
        <taxon>Anaerostipes</taxon>
    </lineage>
</organism>
<feature type="region of interest" description="Disordered" evidence="3">
    <location>
        <begin position="1047"/>
        <end position="1098"/>
    </location>
</feature>
<feature type="coiled-coil region" evidence="2">
    <location>
        <begin position="641"/>
        <end position="682"/>
    </location>
</feature>
<gene>
    <name evidence="5" type="ORF">H9735_05900</name>
</gene>
<sequence length="1319" mass="140063">MSDGKVVIETDLDSSGVESGLSRLQGTITKGIAAIGIGKLFSEAIKTGMDFEAQMSRVKAISGATGEEFAKLKEQAKQLGADTAFSATEAAEGMENLASAGFSTSEIIAAMPGMLDLAASSGEDLASSADIAASTLRGFGLEASSAGHVADVLAKNAAATNAAVADTGEAMKYVAPVAKSMGIEFEETAAAIGIMADAGIKGSQAGTTLRGALSRIAKPTKAMQETMDSLGLSFYDSNGKMKSLADITEMLETKMSGLTDEQKNQALITLFGQESLSGMMALMDRGSGEVRKLTDEYKNCDGSAKDMAKTMQDNLSGAVEEFGGSVESLGIEIFENIEGPLKKAVRSGTTELNKLTKAVKNNKIEEIVPEEAVNTVQNLGKIAGTVAKGGIKTLGVATGTLIENLDTLIPLTTAYFGAMGAYKVFQQASAGVKTLTSAYKVLNATEKIGATNRVAAAGGFTALQTAVGVLTGKVSLSASAMGLFNKACALAGGPVGLAVVAIGALTAGLAAYALSQEHSTSAETKFAAELEKSAETQKKHTAELENNRKKREEAIKSAAAEGVQAEFLEQKLESLMSVEKKSTGQKQQIETIVKRLNELVPDLGLAYDSEKDKLNKSTEAIKKNISAQKELALAKAYAKQMEDVSEDIVDTEIKLTEATEKQTEAEKRKADAIKNTQKAKEEYLNAGSIAGSKEEKAWQKAQQEQNKAEGNYKRATDSVNKYQGELDKLNGELDKLGEAHSNQEAFATFKQNLDDLAKEAGIKAEQVPKSIGEGIKKGIYSTPETGEELTKLINFDKLVQKAKKDGIEVTKSVSDGIISGKYQIPKSVDQLEKLVSFDKISQKAEKEGVKVPKSVSSGILSGQYEVPKSVDQLQNLVKFDSIATKATEAGVKIPKSISQGIMSGQYAVPQSVEQMKALVSYDSLVQQAGQKGYQIPEYLSNGVRTGNTKPSTAVNEMKALIQFNDLVTKASNAGYKIPDSLQKQVSSGKTKPKDAVQQMKNLIAFNDLLSKSSAAGRNVPKNIQQAVMEGRMSPKQAVATMNNLMTTEADKAPSKMKKSGEKSGKNYGGGVGSSSNKSTAKKSGKSLTDNAKKGADSDDLYDEGSNAGSGFINGIGSWLGRAFDAGWNLVKNAISGGKNAQKSHSPAKEWIKEGGNSGAGYVIGLERSFKPVNKAAGLMVGGALDVATKLTERQGSQIGQSFSESLTREISKIDLTPELRAMAKKFADTKLNLPVLNVEMRSAMESQLNRIATSKQGKIYQIVQSISNPEQKTGNTELFDYDRFERIQRRVAKEQSNRPIYVGTERIDKPLPEGAVPRI</sequence>
<evidence type="ECO:0000313" key="5">
    <source>
        <dbReference type="EMBL" id="HIX67648.1"/>
    </source>
</evidence>
<dbReference type="Proteomes" id="UP000886721">
    <property type="component" value="Unassembled WGS sequence"/>
</dbReference>
<evidence type="ECO:0000256" key="1">
    <source>
        <dbReference type="ARBA" id="ARBA00022612"/>
    </source>
</evidence>
<keyword evidence="1" id="KW-1188">Viral release from host cell</keyword>
<feature type="coiled-coil region" evidence="2">
    <location>
        <begin position="527"/>
        <end position="561"/>
    </location>
</feature>
<evidence type="ECO:0000313" key="6">
    <source>
        <dbReference type="Proteomes" id="UP000886721"/>
    </source>
</evidence>
<dbReference type="PANTHER" id="PTHR37813">
    <property type="entry name" value="FELS-2 PROPHAGE PROTEIN"/>
    <property type="match status" value="1"/>
</dbReference>
<feature type="domain" description="Phage tail tape measure protein" evidence="4">
    <location>
        <begin position="74"/>
        <end position="272"/>
    </location>
</feature>
<name>A0A9D2B998_9FIRM</name>
<dbReference type="EMBL" id="DXEM01000017">
    <property type="protein sequence ID" value="HIX67648.1"/>
    <property type="molecule type" value="Genomic_DNA"/>
</dbReference>
<dbReference type="NCBIfam" id="TIGR01760">
    <property type="entry name" value="tape_meas_TP901"/>
    <property type="match status" value="1"/>
</dbReference>
<evidence type="ECO:0000259" key="4">
    <source>
        <dbReference type="Pfam" id="PF10145"/>
    </source>
</evidence>
<proteinExistence type="predicted"/>
<dbReference type="Pfam" id="PF10145">
    <property type="entry name" value="PhageMin_Tail"/>
    <property type="match status" value="1"/>
</dbReference>
<evidence type="ECO:0000256" key="2">
    <source>
        <dbReference type="SAM" id="Coils"/>
    </source>
</evidence>
<protein>
    <submittedName>
        <fullName evidence="5">Phage tail tape measure protein</fullName>
    </submittedName>
</protein>
<dbReference type="PANTHER" id="PTHR37813:SF1">
    <property type="entry name" value="FELS-2 PROPHAGE PROTEIN"/>
    <property type="match status" value="1"/>
</dbReference>
<accession>A0A9D2B998</accession>
<keyword evidence="2" id="KW-0175">Coiled coil</keyword>
<evidence type="ECO:0000256" key="3">
    <source>
        <dbReference type="SAM" id="MobiDB-lite"/>
    </source>
</evidence>